<proteinExistence type="predicted"/>
<evidence type="ECO:0000313" key="2">
    <source>
        <dbReference type="Proteomes" id="UP000692954"/>
    </source>
</evidence>
<gene>
    <name evidence="1" type="ORF">PSON_ATCC_30995.1.T1920002</name>
</gene>
<dbReference type="AlphaFoldDB" id="A0A8S1RK74"/>
<reference evidence="1" key="1">
    <citation type="submission" date="2021-01" db="EMBL/GenBank/DDBJ databases">
        <authorList>
            <consortium name="Genoscope - CEA"/>
            <person name="William W."/>
        </authorList>
    </citation>
    <scope>NUCLEOTIDE SEQUENCE</scope>
</reference>
<accession>A0A8S1RK74</accession>
<dbReference type="EMBL" id="CAJJDN010000192">
    <property type="protein sequence ID" value="CAD8128576.1"/>
    <property type="molecule type" value="Genomic_DNA"/>
</dbReference>
<organism evidence="1 2">
    <name type="scientific">Paramecium sonneborni</name>
    <dbReference type="NCBI Taxonomy" id="65129"/>
    <lineage>
        <taxon>Eukaryota</taxon>
        <taxon>Sar</taxon>
        <taxon>Alveolata</taxon>
        <taxon>Ciliophora</taxon>
        <taxon>Intramacronucleata</taxon>
        <taxon>Oligohymenophorea</taxon>
        <taxon>Peniculida</taxon>
        <taxon>Parameciidae</taxon>
        <taxon>Paramecium</taxon>
    </lineage>
</organism>
<name>A0A8S1RK74_9CILI</name>
<sequence>MPVGEQEWRLNQFNKEKKNSDFIIEQSIEFGNYIILDKQVKMECIQSLGIEVHMKHKQENVKRNRNDSI</sequence>
<evidence type="ECO:0000313" key="1">
    <source>
        <dbReference type="EMBL" id="CAD8128576.1"/>
    </source>
</evidence>
<keyword evidence="2" id="KW-1185">Reference proteome</keyword>
<protein>
    <submittedName>
        <fullName evidence="1">Uncharacterized protein</fullName>
    </submittedName>
</protein>
<comment type="caution">
    <text evidence="1">The sequence shown here is derived from an EMBL/GenBank/DDBJ whole genome shotgun (WGS) entry which is preliminary data.</text>
</comment>
<dbReference type="Proteomes" id="UP000692954">
    <property type="component" value="Unassembled WGS sequence"/>
</dbReference>